<keyword evidence="2" id="KW-1003">Cell membrane</keyword>
<feature type="transmembrane region" description="Helical" evidence="6">
    <location>
        <begin position="20"/>
        <end position="37"/>
    </location>
</feature>
<evidence type="ECO:0000256" key="6">
    <source>
        <dbReference type="SAM" id="Phobius"/>
    </source>
</evidence>
<reference evidence="8" key="1">
    <citation type="journal article" date="2021" name="PeerJ">
        <title>Extensive microbial diversity within the chicken gut microbiome revealed by metagenomics and culture.</title>
        <authorList>
            <person name="Gilroy R."/>
            <person name="Ravi A."/>
            <person name="Getino M."/>
            <person name="Pursley I."/>
            <person name="Horton D.L."/>
            <person name="Alikhan N.F."/>
            <person name="Baker D."/>
            <person name="Gharbi K."/>
            <person name="Hall N."/>
            <person name="Watson M."/>
            <person name="Adriaenssens E.M."/>
            <person name="Foster-Nyarko E."/>
            <person name="Jarju S."/>
            <person name="Secka A."/>
            <person name="Antonio M."/>
            <person name="Oren A."/>
            <person name="Chaudhuri R.R."/>
            <person name="La Ragione R."/>
            <person name="Hildebrand F."/>
            <person name="Pallen M.J."/>
        </authorList>
    </citation>
    <scope>NUCLEOTIDE SEQUENCE</scope>
    <source>
        <strain evidence="8">ChiSxjej3B15-572</strain>
    </source>
</reference>
<evidence type="ECO:0000256" key="4">
    <source>
        <dbReference type="ARBA" id="ARBA00022989"/>
    </source>
</evidence>
<keyword evidence="4 6" id="KW-1133">Transmembrane helix</keyword>
<comment type="subcellular location">
    <subcellularLocation>
        <location evidence="1">Cell membrane</location>
        <topology evidence="1">Multi-pass membrane protein</topology>
    </subcellularLocation>
</comment>
<dbReference type="GO" id="GO:0005886">
    <property type="term" value="C:plasma membrane"/>
    <property type="evidence" value="ECO:0007669"/>
    <property type="project" value="UniProtKB-SubCell"/>
</dbReference>
<evidence type="ECO:0000256" key="1">
    <source>
        <dbReference type="ARBA" id="ARBA00004651"/>
    </source>
</evidence>
<dbReference type="Proteomes" id="UP000824231">
    <property type="component" value="Unassembled WGS sequence"/>
</dbReference>
<feature type="domain" description="Polysaccharide chain length determinant N-terminal" evidence="7">
    <location>
        <begin position="7"/>
        <end position="91"/>
    </location>
</feature>
<dbReference type="InterPro" id="IPR003856">
    <property type="entry name" value="LPS_length_determ_N"/>
</dbReference>
<feature type="transmembrane region" description="Helical" evidence="6">
    <location>
        <begin position="180"/>
        <end position="202"/>
    </location>
</feature>
<evidence type="ECO:0000256" key="3">
    <source>
        <dbReference type="ARBA" id="ARBA00022692"/>
    </source>
</evidence>
<organism evidence="8 9">
    <name type="scientific">Candidatus Limosilactobacillus merdigallinarum</name>
    <dbReference type="NCBI Taxonomy" id="2838652"/>
    <lineage>
        <taxon>Bacteria</taxon>
        <taxon>Bacillati</taxon>
        <taxon>Bacillota</taxon>
        <taxon>Bacilli</taxon>
        <taxon>Lactobacillales</taxon>
        <taxon>Lactobacillaceae</taxon>
        <taxon>Limosilactobacillus</taxon>
    </lineage>
</organism>
<name>A0A9D1VJA3_9LACO</name>
<evidence type="ECO:0000256" key="5">
    <source>
        <dbReference type="ARBA" id="ARBA00023136"/>
    </source>
</evidence>
<dbReference type="EMBL" id="DXFH01000029">
    <property type="protein sequence ID" value="HIX36173.1"/>
    <property type="molecule type" value="Genomic_DNA"/>
</dbReference>
<proteinExistence type="predicted"/>
<dbReference type="AlphaFoldDB" id="A0A9D1VJA3"/>
<keyword evidence="5 6" id="KW-0472">Membrane</keyword>
<evidence type="ECO:0000256" key="2">
    <source>
        <dbReference type="ARBA" id="ARBA00022475"/>
    </source>
</evidence>
<reference evidence="8" key="2">
    <citation type="submission" date="2021-04" db="EMBL/GenBank/DDBJ databases">
        <authorList>
            <person name="Gilroy R."/>
        </authorList>
    </citation>
    <scope>NUCLEOTIDE SEQUENCE</scope>
    <source>
        <strain evidence="8">ChiSxjej3B15-572</strain>
    </source>
</reference>
<dbReference type="Pfam" id="PF02706">
    <property type="entry name" value="Wzz"/>
    <property type="match status" value="1"/>
</dbReference>
<evidence type="ECO:0000313" key="9">
    <source>
        <dbReference type="Proteomes" id="UP000824231"/>
    </source>
</evidence>
<accession>A0A9D1VJA3</accession>
<sequence>MQSKSVSMNDISKIVWKNLFLIIISTLIFGVIGALYAKHEKHTNYESVRSMVTGRSYNGAAANEEVQADMSLGETYAKIIESDDVAKSARKTLPNSLRKKYSAQQISSAVNADPVPQTTIIKVSAQTSSAKDSAAIVNAVTAAAAKTIPHKIPSAGNISLFSKATASEAQSKTSPSTKKLAIKGAAVGFLVGIIISFTVTTWTKLIRR</sequence>
<comment type="caution">
    <text evidence="8">The sequence shown here is derived from an EMBL/GenBank/DDBJ whole genome shotgun (WGS) entry which is preliminary data.</text>
</comment>
<keyword evidence="3 6" id="KW-0812">Transmembrane</keyword>
<evidence type="ECO:0000259" key="7">
    <source>
        <dbReference type="Pfam" id="PF02706"/>
    </source>
</evidence>
<protein>
    <submittedName>
        <fullName evidence="8">Lipopolysaccharide biosynthesis protein</fullName>
    </submittedName>
</protein>
<evidence type="ECO:0000313" key="8">
    <source>
        <dbReference type="EMBL" id="HIX36173.1"/>
    </source>
</evidence>
<gene>
    <name evidence="8" type="ORF">H9856_07335</name>
</gene>